<evidence type="ECO:0000259" key="10">
    <source>
        <dbReference type="PROSITE" id="PS51203"/>
    </source>
</evidence>
<feature type="compositionally biased region" description="Low complexity" evidence="7">
    <location>
        <begin position="1"/>
        <end position="22"/>
    </location>
</feature>
<accession>A0A812EKN0</accession>
<feature type="compositionally biased region" description="Acidic residues" evidence="7">
    <location>
        <begin position="871"/>
        <end position="880"/>
    </location>
</feature>
<feature type="domain" description="MYND-type" evidence="9">
    <location>
        <begin position="732"/>
        <end position="773"/>
    </location>
</feature>
<dbReference type="EMBL" id="CAHIKZ030005409">
    <property type="protein sequence ID" value="CAE1324438.1"/>
    <property type="molecule type" value="Genomic_DNA"/>
</dbReference>
<dbReference type="SUPFAM" id="SSF49764">
    <property type="entry name" value="HSP20-like chaperones"/>
    <property type="match status" value="2"/>
</dbReference>
<comment type="catalytic activity">
    <reaction evidence="1">
        <text>Thiol-dependent hydrolysis of ester, thioester, amide, peptide and isopeptide bonds formed by the C-terminal Gly of ubiquitin (a 76-residue protein attached to proteins as an intracellular targeting signal).</text>
        <dbReference type="EC" id="3.4.19.12"/>
    </reaction>
</comment>
<dbReference type="InterPro" id="IPR050185">
    <property type="entry name" value="Ub_carboxyl-term_hydrolase"/>
</dbReference>
<feature type="domain" description="CS" evidence="10">
    <location>
        <begin position="79"/>
        <end position="167"/>
    </location>
</feature>
<dbReference type="PROSITE" id="PS51203">
    <property type="entry name" value="CS"/>
    <property type="match status" value="2"/>
</dbReference>
<comment type="caution">
    <text evidence="11">The sequence shown here is derived from an EMBL/GenBank/DDBJ whole genome shotgun (WGS) entry which is preliminary data.</text>
</comment>
<dbReference type="GO" id="GO:0004843">
    <property type="term" value="F:cysteine-type deubiquitinase activity"/>
    <property type="evidence" value="ECO:0007669"/>
    <property type="project" value="UniProtKB-EC"/>
</dbReference>
<feature type="region of interest" description="Disordered" evidence="7">
    <location>
        <begin position="871"/>
        <end position="910"/>
    </location>
</feature>
<sequence length="1368" mass="154066">MATTTTTTTSDSTTVVSSSATTINKERFTDKTLEEEDMRNACSPPPKPRGSVPDHSASPNLTKRKKDMENSRDGSCSMFKRLKYDWNQTDEHVTITLQLEDESDIVKFSDPEFSRTGVWMKFPDGKVWSLTFNSEIDSKDCKTELANSNSMVLTVKKKVHSHWASLEATINEECTKSPAYMDNTMMENRPQEMVQELNESNEKINDGSWKENDSLYQLQHTKHDWIEKNDTFTIHIYVKKTNKDVVRVFYEEKLVTVLFQTSDQKYLDLHPGSTEQTMFSWKINVKNEIIPQQCKHRVTGALIEITLLKKEVLKWGALEVPLQKKSSSATQRSSDWQYTTKEKPAITLPNVEMGSCSVGSNAMSNTPCMTNSSSNGVAFDEMQNLNTTPVSDNHTAGGDAFTLASSCNKQNSLITSQKPTCKVSPMNKLKDTDQVVSPGFTGLDNLGNTCFMNSVLQCLANTREFRDYFLDNTFQKEINTENLLGSGGLLASAFAVLLRMLWNGKHTSHAPSKLKNLVAMKASQFTGFAQHDAQEFMAFLLDILHEDLNRVKNKPYTQTVDSDGRRDEVVANEAWEVYKKRNDSFIVDLFQGQYKSKLVCPICEKLSITFDPFCYLSIPLPKKLRLIPVVFFWREPYRKPIQYKLRLPKDATVELLKEKLSKKTLVKPRDIRVFEPKKGRIHKIYGRGSQLSNDYSTEKIFACEVLSQEIAGEPVFEIYVIQRIRMPISPKCSSCGKKPLEGCQLKRCANCYTVGYCNQECQKAHWEVHKDNCKCTPVGSPFLISLPKSRATFSRLRKLMEAYSRYSVDVFQPPVKVEPSNISKSTTSIATRSSTSNLSSSSQSSGSLSSLDSQASYSSACTLTADNEQNLADDEEEEEQEAGHNIQDGNLQPCMTPPATSISKHPPNTNPIPISPSMPALTPHTDQVSLLPLFEQTKDDKMNDVERWQKDSSQLCDGTDSGTFVTPSTTIISSVSPSLIGGAGDSTQPAILSATNCTPADRPDRLNVNRNHLPTGAVLGLQNDDTEHGPPLFSIKQVTQDGNKIVSGESFEDRGDELLDLRSKTFLAMDWKNNDRVLTVWVQSRELECEDDESMRTESLDENGEISLDQCLNMFTEPEVLSPDEAWYCPQCKEHREATKQLSIWRLPHTLIIQLKRFSFGNISWRDKVDKMVNFPTRGLDMSHYFVGNRPDNKTSTIYDLYGVINHTGGILGGHYTAYVRCADKYNYNKNEVDWRFCDDSRVIPFSEKNVVTRLAYLLFYRRRDKPPQIDPKAGNLLSCIATSTSAGISSTLTSSVSPVCTQDKSMMENLCCKKDELPELDTIPTQETKLYSTASGWSNSSDEDFPPTLDNRYTCTNLNYTDMDAVD</sequence>
<dbReference type="Pfam" id="PF01753">
    <property type="entry name" value="zf-MYND"/>
    <property type="match status" value="1"/>
</dbReference>
<evidence type="ECO:0000256" key="7">
    <source>
        <dbReference type="SAM" id="MobiDB-lite"/>
    </source>
</evidence>
<feature type="region of interest" description="Disordered" evidence="7">
    <location>
        <begin position="817"/>
        <end position="851"/>
    </location>
</feature>
<evidence type="ECO:0000313" key="12">
    <source>
        <dbReference type="Proteomes" id="UP000597762"/>
    </source>
</evidence>
<reference evidence="11" key="1">
    <citation type="submission" date="2021-01" db="EMBL/GenBank/DDBJ databases">
        <authorList>
            <person name="Li R."/>
            <person name="Bekaert M."/>
        </authorList>
    </citation>
    <scope>NUCLEOTIDE SEQUENCE</scope>
    <source>
        <strain evidence="11">Farmed</strain>
    </source>
</reference>
<dbReference type="Gene3D" id="6.10.140.2220">
    <property type="match status" value="1"/>
</dbReference>
<gene>
    <name evidence="11" type="ORF">SPHA_74224</name>
</gene>
<keyword evidence="12" id="KW-1185">Reference proteome</keyword>
<dbReference type="InterPro" id="IPR008978">
    <property type="entry name" value="HSP20-like_chaperone"/>
</dbReference>
<dbReference type="InterPro" id="IPR028889">
    <property type="entry name" value="USP"/>
</dbReference>
<dbReference type="EC" id="3.4.19.12" evidence="2"/>
<evidence type="ECO:0000259" key="9">
    <source>
        <dbReference type="PROSITE" id="PS50865"/>
    </source>
</evidence>
<dbReference type="PROSITE" id="PS50865">
    <property type="entry name" value="ZF_MYND_2"/>
    <property type="match status" value="1"/>
</dbReference>
<dbReference type="PANTHER" id="PTHR21646">
    <property type="entry name" value="UBIQUITIN CARBOXYL-TERMINAL HYDROLASE"/>
    <property type="match status" value="1"/>
</dbReference>
<keyword evidence="5" id="KW-0862">Zinc</keyword>
<feature type="region of interest" description="Disordered" evidence="7">
    <location>
        <begin position="1"/>
        <end position="74"/>
    </location>
</feature>
<keyword evidence="3" id="KW-0479">Metal-binding</keyword>
<dbReference type="PROSITE" id="PS00972">
    <property type="entry name" value="USP_1"/>
    <property type="match status" value="1"/>
</dbReference>
<dbReference type="CDD" id="cd02674">
    <property type="entry name" value="Peptidase_C19R"/>
    <property type="match status" value="1"/>
</dbReference>
<evidence type="ECO:0000256" key="2">
    <source>
        <dbReference type="ARBA" id="ARBA00012759"/>
    </source>
</evidence>
<dbReference type="InterPro" id="IPR007052">
    <property type="entry name" value="CS_dom"/>
</dbReference>
<dbReference type="SUPFAM" id="SSF144232">
    <property type="entry name" value="HIT/MYND zinc finger-like"/>
    <property type="match status" value="1"/>
</dbReference>
<dbReference type="Gene3D" id="3.90.70.10">
    <property type="entry name" value="Cysteine proteinases"/>
    <property type="match status" value="2"/>
</dbReference>
<dbReference type="GO" id="GO:0016579">
    <property type="term" value="P:protein deubiquitination"/>
    <property type="evidence" value="ECO:0007669"/>
    <property type="project" value="InterPro"/>
</dbReference>
<dbReference type="OrthoDB" id="265776at2759"/>
<protein>
    <recommendedName>
        <fullName evidence="2">ubiquitinyl hydrolase 1</fullName>
        <ecNumber evidence="2">3.4.19.12</ecNumber>
    </recommendedName>
</protein>
<dbReference type="PROSITE" id="PS00973">
    <property type="entry name" value="USP_2"/>
    <property type="match status" value="1"/>
</dbReference>
<dbReference type="GO" id="GO:0008270">
    <property type="term" value="F:zinc ion binding"/>
    <property type="evidence" value="ECO:0007669"/>
    <property type="project" value="UniProtKB-KW"/>
</dbReference>
<evidence type="ECO:0000256" key="3">
    <source>
        <dbReference type="ARBA" id="ARBA00022723"/>
    </source>
</evidence>
<proteinExistence type="predicted"/>
<feature type="domain" description="CS" evidence="10">
    <location>
        <begin position="218"/>
        <end position="319"/>
    </location>
</feature>
<organism evidence="11 12">
    <name type="scientific">Acanthosepion pharaonis</name>
    <name type="common">Pharaoh cuttlefish</name>
    <name type="synonym">Sepia pharaonis</name>
    <dbReference type="NCBI Taxonomy" id="158019"/>
    <lineage>
        <taxon>Eukaryota</taxon>
        <taxon>Metazoa</taxon>
        <taxon>Spiralia</taxon>
        <taxon>Lophotrochozoa</taxon>
        <taxon>Mollusca</taxon>
        <taxon>Cephalopoda</taxon>
        <taxon>Coleoidea</taxon>
        <taxon>Decapodiformes</taxon>
        <taxon>Sepiida</taxon>
        <taxon>Sepiina</taxon>
        <taxon>Sepiidae</taxon>
        <taxon>Acanthosepion</taxon>
    </lineage>
</organism>
<dbReference type="Proteomes" id="UP000597762">
    <property type="component" value="Unassembled WGS sequence"/>
</dbReference>
<evidence type="ECO:0000313" key="11">
    <source>
        <dbReference type="EMBL" id="CAE1324438.1"/>
    </source>
</evidence>
<evidence type="ECO:0000259" key="8">
    <source>
        <dbReference type="PROSITE" id="PS50235"/>
    </source>
</evidence>
<dbReference type="PROSITE" id="PS01360">
    <property type="entry name" value="ZF_MYND_1"/>
    <property type="match status" value="1"/>
</dbReference>
<evidence type="ECO:0000256" key="1">
    <source>
        <dbReference type="ARBA" id="ARBA00000707"/>
    </source>
</evidence>
<dbReference type="Pfam" id="PF04969">
    <property type="entry name" value="CS"/>
    <property type="match status" value="2"/>
</dbReference>
<dbReference type="InterPro" id="IPR018200">
    <property type="entry name" value="USP_CS"/>
</dbReference>
<feature type="domain" description="USP" evidence="8">
    <location>
        <begin position="441"/>
        <end position="1264"/>
    </location>
</feature>
<evidence type="ECO:0000256" key="5">
    <source>
        <dbReference type="ARBA" id="ARBA00022833"/>
    </source>
</evidence>
<dbReference type="InterPro" id="IPR038765">
    <property type="entry name" value="Papain-like_cys_pep_sf"/>
</dbReference>
<name>A0A812EKN0_ACAPH</name>
<keyword evidence="4 6" id="KW-0863">Zinc-finger</keyword>
<dbReference type="Gene3D" id="2.60.40.790">
    <property type="match status" value="2"/>
</dbReference>
<evidence type="ECO:0000256" key="6">
    <source>
        <dbReference type="PROSITE-ProRule" id="PRU00134"/>
    </source>
</evidence>
<evidence type="ECO:0000256" key="4">
    <source>
        <dbReference type="ARBA" id="ARBA00022771"/>
    </source>
</evidence>
<dbReference type="PANTHER" id="PTHR21646:SF74">
    <property type="entry name" value="UBIQUITIN CARBOXYL-TERMINAL HYDROLASE 19"/>
    <property type="match status" value="1"/>
</dbReference>
<dbReference type="CDD" id="cd06466">
    <property type="entry name" value="p23_CS_SGT1_like"/>
    <property type="match status" value="1"/>
</dbReference>
<dbReference type="PROSITE" id="PS50235">
    <property type="entry name" value="USP_3"/>
    <property type="match status" value="1"/>
</dbReference>
<dbReference type="Pfam" id="PF00443">
    <property type="entry name" value="UCH"/>
    <property type="match status" value="1"/>
</dbReference>
<keyword evidence="11" id="KW-0378">Hydrolase</keyword>
<dbReference type="InterPro" id="IPR002893">
    <property type="entry name" value="Znf_MYND"/>
</dbReference>
<dbReference type="SUPFAM" id="SSF54001">
    <property type="entry name" value="Cysteine proteinases"/>
    <property type="match status" value="1"/>
</dbReference>
<feature type="compositionally biased region" description="Low complexity" evidence="7">
    <location>
        <begin position="823"/>
        <end position="851"/>
    </location>
</feature>
<dbReference type="InterPro" id="IPR001394">
    <property type="entry name" value="Peptidase_C19_UCH"/>
</dbReference>